<gene>
    <name evidence="2" type="ORF">B9W14_02945</name>
</gene>
<dbReference type="KEGG" id="cdrk:B9W14_02945"/>
<evidence type="ECO:0000259" key="1">
    <source>
        <dbReference type="Pfam" id="PF05272"/>
    </source>
</evidence>
<feature type="domain" description="Virulence-associated protein E-like" evidence="1">
    <location>
        <begin position="473"/>
        <end position="691"/>
    </location>
</feature>
<dbReference type="InterPro" id="IPR007936">
    <property type="entry name" value="VapE-like_dom"/>
</dbReference>
<name>A0A2U8DLD6_9CLOT</name>
<dbReference type="OrthoDB" id="9763644at2"/>
<accession>A0A2U8DLD6</accession>
<proteinExistence type="predicted"/>
<protein>
    <recommendedName>
        <fullName evidence="1">Virulence-associated protein E-like domain-containing protein</fullName>
    </recommendedName>
</protein>
<evidence type="ECO:0000313" key="3">
    <source>
        <dbReference type="Proteomes" id="UP000244910"/>
    </source>
</evidence>
<dbReference type="EMBL" id="CP020953">
    <property type="protein sequence ID" value="AWI03483.1"/>
    <property type="molecule type" value="Genomic_DNA"/>
</dbReference>
<dbReference type="PANTHER" id="PTHR34985">
    <property type="entry name" value="SLR0554 PROTEIN"/>
    <property type="match status" value="1"/>
</dbReference>
<reference evidence="3" key="1">
    <citation type="submission" date="2017-04" db="EMBL/GenBank/DDBJ databases">
        <authorList>
            <person name="Song Y."/>
            <person name="Cho B.-K."/>
        </authorList>
    </citation>
    <scope>NUCLEOTIDE SEQUENCE [LARGE SCALE GENOMIC DNA]</scope>
    <source>
        <strain evidence="3">SL1</strain>
    </source>
</reference>
<evidence type="ECO:0000313" key="2">
    <source>
        <dbReference type="EMBL" id="AWI03483.1"/>
    </source>
</evidence>
<dbReference type="Pfam" id="PF05272">
    <property type="entry name" value="VapE-like_dom"/>
    <property type="match status" value="1"/>
</dbReference>
<organism evidence="2 3">
    <name type="scientific">Clostridium drakei</name>
    <dbReference type="NCBI Taxonomy" id="332101"/>
    <lineage>
        <taxon>Bacteria</taxon>
        <taxon>Bacillati</taxon>
        <taxon>Bacillota</taxon>
        <taxon>Clostridia</taxon>
        <taxon>Eubacteriales</taxon>
        <taxon>Clostridiaceae</taxon>
        <taxon>Clostridium</taxon>
    </lineage>
</organism>
<keyword evidence="3" id="KW-1185">Reference proteome</keyword>
<dbReference type="Proteomes" id="UP000244910">
    <property type="component" value="Chromosome"/>
</dbReference>
<dbReference type="RefSeq" id="WP_032079005.1">
    <property type="nucleotide sequence ID" value="NZ_CP020953.1"/>
</dbReference>
<dbReference type="AlphaFoldDB" id="A0A2U8DLD6"/>
<sequence length="804" mass="93238">MKNDGVITIAVGRNRKELKWKNKEMKWSEFLDKVSKTVRTPETYEQYNKLPKNEQDDIKDVGGFVGGALRSSRRKGDAVLNRSILTLDVDYGQEGLWDTIEMLFNFGCCMYTTHKHSKDKPRFRLLIPLSRTVTSEEYGAVARKVAEDIGIDYFDDTTYEPSRLMYWPSTSQDGEFIFKYQDEAWLNPDYILSRYENWQEVSLWPESSRSIKIREKSADKQGNPREKDGIVGAFCRTYSVVDVIEKFLSDIYVPCDDKNRYTYGKGSTSGGLVIYEKGDFAYSHHGTDPVSGKLCNAFDLVRIHKFGHLDEDVKEGTPAGKLPSYEAMMDFSRKDEEVKSTIGEERLKAAKEDFTDMEALEHMDTEWLKLLEVDKRGFYRPTIDNLVLILENDPYLKEKIALNEFSHRTMIRGNLPWHKLNNTEEGDPWKDSDDAALRYYSEKIYGITSPTKIDDALLIVEEKNKYHPIRDYLKETVWDGTRRVETLFIDYLGAEDSSYTRTVTRKAVAAAVARVFVPGIKFDYMLVLVGRQGIGKSHIISLLGKNWYSDSFHTVQGKEAYEQLQDAWIIEMAELSATKRAETEAVKHFISKREDIYRVAYGKRVTKFPRQCVFFGTTNDNDFLRDKTGNRRYWPVLVGINKINKNLWKEMNQYEIDQIWAEALKLWEDGEDLFLAPDIEKEAVKVQAQHTEESSKEGLIREYLNRRLPENWKDLDIGARRLFIHGTDFGEAKEGTIQRDKVCAMEIWVELFQADPKQMTPVQAREINDILRKIEGWKPYCKGTGKLKFGKTYGLQRAFIKTYP</sequence>
<dbReference type="PANTHER" id="PTHR34985:SF1">
    <property type="entry name" value="SLR0554 PROTEIN"/>
    <property type="match status" value="1"/>
</dbReference>